<evidence type="ECO:0000256" key="1">
    <source>
        <dbReference type="SAM" id="Phobius"/>
    </source>
</evidence>
<evidence type="ECO:0000313" key="3">
    <source>
        <dbReference type="WBParaSite" id="ALUE_0001910601-mRNA-1"/>
    </source>
</evidence>
<dbReference type="WBParaSite" id="ALUE_0001910601-mRNA-1">
    <property type="protein sequence ID" value="ALUE_0001910601-mRNA-1"/>
    <property type="gene ID" value="ALUE_0001910601"/>
</dbReference>
<protein>
    <submittedName>
        <fullName evidence="3">Anoctamin</fullName>
    </submittedName>
</protein>
<reference evidence="3" key="1">
    <citation type="submission" date="2017-02" db="UniProtKB">
        <authorList>
            <consortium name="WormBaseParasite"/>
        </authorList>
    </citation>
    <scope>IDENTIFICATION</scope>
</reference>
<feature type="transmembrane region" description="Helical" evidence="1">
    <location>
        <begin position="146"/>
        <end position="168"/>
    </location>
</feature>
<keyword evidence="1" id="KW-1133">Transmembrane helix</keyword>
<keyword evidence="1" id="KW-0472">Membrane</keyword>
<sequence>LKLQVDNGVNKTLLHFNESNVFIRNGGAKKHRSDLISWVSSLIVILHLDMRSIAHSIQLPKFPIVIYFDETCVDVKLDGRKYPLTTKTGYRSEVTCTLRGSLDCHRSKVDPQYDYIDFRKRKKLRVGKQFPLNVEEDDMLSQTFRMALVVLFPIAVIAMIPTVALVWVEAIEKRRYQLAKDKPVKLKLTREYLAKVRPPKKVIKHSTANGMCSLFSSFNLHCFDSCIRCKVLSITGKSVIVTHFVAIPSFFSF</sequence>
<organism evidence="2 3">
    <name type="scientific">Ascaris lumbricoides</name>
    <name type="common">Giant roundworm</name>
    <dbReference type="NCBI Taxonomy" id="6252"/>
    <lineage>
        <taxon>Eukaryota</taxon>
        <taxon>Metazoa</taxon>
        <taxon>Ecdysozoa</taxon>
        <taxon>Nematoda</taxon>
        <taxon>Chromadorea</taxon>
        <taxon>Rhabditida</taxon>
        <taxon>Spirurina</taxon>
        <taxon>Ascaridomorpha</taxon>
        <taxon>Ascaridoidea</taxon>
        <taxon>Ascarididae</taxon>
        <taxon>Ascaris</taxon>
    </lineage>
</organism>
<evidence type="ECO:0000313" key="2">
    <source>
        <dbReference type="Proteomes" id="UP000036681"/>
    </source>
</evidence>
<dbReference type="AlphaFoldDB" id="A0A0M3IK58"/>
<proteinExistence type="predicted"/>
<accession>A0A0M3IK58</accession>
<keyword evidence="2" id="KW-1185">Reference proteome</keyword>
<dbReference type="Proteomes" id="UP000036681">
    <property type="component" value="Unplaced"/>
</dbReference>
<name>A0A0M3IK58_ASCLU</name>
<keyword evidence="1" id="KW-0812">Transmembrane</keyword>